<dbReference type="SMART" id="SM00949">
    <property type="entry name" value="PAZ"/>
    <property type="match status" value="1"/>
</dbReference>
<comment type="similarity">
    <text evidence="1">Belongs to the argonaute family.</text>
</comment>
<dbReference type="InterPro" id="IPR003165">
    <property type="entry name" value="Piwi"/>
</dbReference>
<dbReference type="InterPro" id="IPR036085">
    <property type="entry name" value="PAZ_dom_sf"/>
</dbReference>
<dbReference type="InterPro" id="IPR012337">
    <property type="entry name" value="RNaseH-like_sf"/>
</dbReference>
<dbReference type="SUPFAM" id="SSF101690">
    <property type="entry name" value="PAZ domain"/>
    <property type="match status" value="1"/>
</dbReference>
<dbReference type="Pfam" id="PF02171">
    <property type="entry name" value="Piwi"/>
    <property type="match status" value="1"/>
</dbReference>
<dbReference type="InterPro" id="IPR036397">
    <property type="entry name" value="RNaseH_sf"/>
</dbReference>
<dbReference type="Gene3D" id="2.170.260.10">
    <property type="entry name" value="paz domain"/>
    <property type="match status" value="1"/>
</dbReference>
<name>A0A915DUQ1_9BILA</name>
<dbReference type="SUPFAM" id="SSF53098">
    <property type="entry name" value="Ribonuclease H-like"/>
    <property type="match status" value="1"/>
</dbReference>
<accession>A0A915DUQ1</accession>
<dbReference type="InterPro" id="IPR003100">
    <property type="entry name" value="PAZ_dom"/>
</dbReference>
<dbReference type="Pfam" id="PF02170">
    <property type="entry name" value="PAZ"/>
    <property type="match status" value="1"/>
</dbReference>
<feature type="domain" description="Piwi" evidence="3">
    <location>
        <begin position="585"/>
        <end position="805"/>
    </location>
</feature>
<dbReference type="Pfam" id="PF16486">
    <property type="entry name" value="ArgoN"/>
    <property type="match status" value="1"/>
</dbReference>
<dbReference type="InterPro" id="IPR032472">
    <property type="entry name" value="ArgoL2"/>
</dbReference>
<organism evidence="4 5">
    <name type="scientific">Ditylenchus dipsaci</name>
    <dbReference type="NCBI Taxonomy" id="166011"/>
    <lineage>
        <taxon>Eukaryota</taxon>
        <taxon>Metazoa</taxon>
        <taxon>Ecdysozoa</taxon>
        <taxon>Nematoda</taxon>
        <taxon>Chromadorea</taxon>
        <taxon>Rhabditida</taxon>
        <taxon>Tylenchina</taxon>
        <taxon>Tylenchomorpha</taxon>
        <taxon>Sphaerularioidea</taxon>
        <taxon>Anguinidae</taxon>
        <taxon>Anguininae</taxon>
        <taxon>Ditylenchus</taxon>
    </lineage>
</organism>
<keyword evidence="4" id="KW-1185">Reference proteome</keyword>
<dbReference type="Pfam" id="PF16488">
    <property type="entry name" value="ArgoL2"/>
    <property type="match status" value="1"/>
</dbReference>
<protein>
    <submittedName>
        <fullName evidence="5">Piwi domain-containing protein</fullName>
    </submittedName>
</protein>
<evidence type="ECO:0000256" key="1">
    <source>
        <dbReference type="RuleBase" id="RU361178"/>
    </source>
</evidence>
<dbReference type="WBParaSite" id="jg23004">
    <property type="protein sequence ID" value="jg23004"/>
    <property type="gene ID" value="jg23004"/>
</dbReference>
<sequence>MSVGCRMFSLDRNISSMSKAEIEAYQFKICLRIFLVEIHLEVKEAGHSIKALAEGLIKVEWWCWLSGWCIRRKWCRIPSTRNASKRIEKVKATDVPNRTFVGTLGRNIKLIVNYFNMNYLKGLNFFNYHINVFIIGKKDNRREIKSRRLLRKHFWAFVSNNEEFFGGRYNSIYDDRNLLYTLKKLNMDGKSHSFEMNILEPDGRSMRIVIEIQFIKQAPVDFNTLNLALSQFARCTIAGLMSPVPKVYCETDHVKGVRATAKKGPGGIALANYDVVHSSFFKLNVDILQFYAVTKQGRCLSEGDLLQLRDYSLNPEQRRDMCGLLNGIMLKTKEQYGVVRNYRFGGVSNNGAASTFFERVTYNEQGERVSSERLSVLQYYQQHHNYQIRFPNMPLIQCMPMDKQTYIPMELLMIHEEVQRLRRILPDELQAKTNNFTSRLPRQRFSDIDQIMEDVHVTDDPFLQNCGISVDPRMLEIDGRVLPPPICTFSLPQGAQMSAKAVLAPRLKVLFSLVLVNNCLEFDGSTAECFNHLVAGCELRGISFLQKNPAGSHKLDYRRNRGALGDMLLELDKKAKTIGREAIHMILLVVDATNEKLYNAIKTECELRDKPPMQNSVTRNIFLKLNAKMGGVNNRISTNFESWKKFVNPNEPTLFIGIDVTHPPQGDTEFPSISSLVGNVDVEASKYVASVRVQIERTEWINDMKEMSKERIDDFKKANGKLPKHIVIMRDGVSESQFRMVIDQELADLQRACQAVDKSYRPTLTVLIVQKRHGTRFYAEDANFPGVNRGNVPPGTVVDKFITKESGNVKGPEKEFEFFLCAHKGMLGTSRPAHYYMLFDNWD</sequence>
<evidence type="ECO:0000313" key="5">
    <source>
        <dbReference type="WBParaSite" id="jg23004"/>
    </source>
</evidence>
<evidence type="ECO:0000313" key="4">
    <source>
        <dbReference type="Proteomes" id="UP000887574"/>
    </source>
</evidence>
<dbReference type="SMART" id="SM00950">
    <property type="entry name" value="Piwi"/>
    <property type="match status" value="1"/>
</dbReference>
<feature type="domain" description="PAZ" evidence="2">
    <location>
        <begin position="304"/>
        <end position="416"/>
    </location>
</feature>
<dbReference type="Gene3D" id="3.30.420.10">
    <property type="entry name" value="Ribonuclease H-like superfamily/Ribonuclease H"/>
    <property type="match status" value="1"/>
</dbReference>
<dbReference type="Gene3D" id="3.40.50.2300">
    <property type="match status" value="1"/>
</dbReference>
<dbReference type="PROSITE" id="PS50821">
    <property type="entry name" value="PAZ"/>
    <property type="match status" value="1"/>
</dbReference>
<dbReference type="GO" id="GO:0003723">
    <property type="term" value="F:RNA binding"/>
    <property type="evidence" value="ECO:0007669"/>
    <property type="project" value="InterPro"/>
</dbReference>
<dbReference type="PANTHER" id="PTHR22891">
    <property type="entry name" value="EUKARYOTIC TRANSLATION INITIATION FACTOR 2C"/>
    <property type="match status" value="1"/>
</dbReference>
<proteinExistence type="inferred from homology"/>
<dbReference type="PROSITE" id="PS50822">
    <property type="entry name" value="PIWI"/>
    <property type="match status" value="1"/>
</dbReference>
<reference evidence="5" key="1">
    <citation type="submission" date="2022-11" db="UniProtKB">
        <authorList>
            <consortium name="WormBaseParasite"/>
        </authorList>
    </citation>
    <scope>IDENTIFICATION</scope>
</reference>
<evidence type="ECO:0000259" key="2">
    <source>
        <dbReference type="PROSITE" id="PS50821"/>
    </source>
</evidence>
<dbReference type="Proteomes" id="UP000887574">
    <property type="component" value="Unplaced"/>
</dbReference>
<dbReference type="AlphaFoldDB" id="A0A915DUQ1"/>
<dbReference type="CDD" id="cd02846">
    <property type="entry name" value="PAZ_argonaute_like"/>
    <property type="match status" value="1"/>
</dbReference>
<dbReference type="InterPro" id="IPR032474">
    <property type="entry name" value="Argonaute_N"/>
</dbReference>
<evidence type="ECO:0000259" key="3">
    <source>
        <dbReference type="PROSITE" id="PS50822"/>
    </source>
</evidence>